<accession>A0A6M2E283</accession>
<dbReference type="AlphaFoldDB" id="A0A6M2E283"/>
<name>A0A6M2E283_XENCH</name>
<keyword evidence="1" id="KW-0472">Membrane</keyword>
<reference evidence="2" key="1">
    <citation type="submission" date="2020-03" db="EMBL/GenBank/DDBJ databases">
        <title>Transcriptomic Profiling of the Digestive Tract of the Rat Flea, Xenopsylla cheopis, Following Blood Feeding and Infection with Yersinia pestis.</title>
        <authorList>
            <person name="Bland D.M."/>
            <person name="Martens C.A."/>
            <person name="Virtaneva K."/>
            <person name="Kanakabandi K."/>
            <person name="Long D."/>
            <person name="Rosenke R."/>
            <person name="Saturday G.A."/>
            <person name="Hoyt F.H."/>
            <person name="Bruno D.P."/>
            <person name="Ribeiro J.M.C."/>
            <person name="Hinnebusch J."/>
        </authorList>
    </citation>
    <scope>NUCLEOTIDE SEQUENCE</scope>
</reference>
<feature type="transmembrane region" description="Helical" evidence="1">
    <location>
        <begin position="44"/>
        <end position="69"/>
    </location>
</feature>
<evidence type="ECO:0000313" key="2">
    <source>
        <dbReference type="EMBL" id="NOV51558.1"/>
    </source>
</evidence>
<dbReference type="EMBL" id="GIIL01007832">
    <property type="protein sequence ID" value="NOV51558.1"/>
    <property type="molecule type" value="Transcribed_RNA"/>
</dbReference>
<proteinExistence type="predicted"/>
<evidence type="ECO:0000256" key="1">
    <source>
        <dbReference type="SAM" id="Phobius"/>
    </source>
</evidence>
<protein>
    <submittedName>
        <fullName evidence="2">Putative product</fullName>
    </submittedName>
</protein>
<keyword evidence="1" id="KW-0812">Transmembrane</keyword>
<keyword evidence="1" id="KW-1133">Transmembrane helix</keyword>
<organism evidence="2">
    <name type="scientific">Xenopsylla cheopis</name>
    <name type="common">Oriental rat flea</name>
    <name type="synonym">Pulex cheopis</name>
    <dbReference type="NCBI Taxonomy" id="163159"/>
    <lineage>
        <taxon>Eukaryota</taxon>
        <taxon>Metazoa</taxon>
        <taxon>Ecdysozoa</taxon>
        <taxon>Arthropoda</taxon>
        <taxon>Hexapoda</taxon>
        <taxon>Insecta</taxon>
        <taxon>Pterygota</taxon>
        <taxon>Neoptera</taxon>
        <taxon>Endopterygota</taxon>
        <taxon>Siphonaptera</taxon>
        <taxon>Pulicidae</taxon>
        <taxon>Xenopsyllinae</taxon>
        <taxon>Xenopsylla</taxon>
    </lineage>
</organism>
<sequence>MCMSLSYHVFCISLLAYCPARSFFHVHALLRSISDYAVEISHYHYIYFASSFLIQNVFYFVVDLFHFAFSVTRRWHVHLYY</sequence>